<dbReference type="PROSITE" id="PS50112">
    <property type="entry name" value="PAS"/>
    <property type="match status" value="2"/>
</dbReference>
<dbReference type="GO" id="GO:0003824">
    <property type="term" value="F:catalytic activity"/>
    <property type="evidence" value="ECO:0007669"/>
    <property type="project" value="UniProtKB-ARBA"/>
</dbReference>
<dbReference type="InterPro" id="IPR000160">
    <property type="entry name" value="GGDEF_dom"/>
</dbReference>
<organism evidence="6 7">
    <name type="scientific">Alkalispirillum mobile</name>
    <dbReference type="NCBI Taxonomy" id="85925"/>
    <lineage>
        <taxon>Bacteria</taxon>
        <taxon>Pseudomonadati</taxon>
        <taxon>Pseudomonadota</taxon>
        <taxon>Gammaproteobacteria</taxon>
        <taxon>Chromatiales</taxon>
        <taxon>Ectothiorhodospiraceae</taxon>
        <taxon>Alkalispirillum</taxon>
    </lineage>
</organism>
<protein>
    <submittedName>
        <fullName evidence="6">PAS domain S-box-containing protein/diguanylate cyclase (GGDEF)-like protein</fullName>
    </submittedName>
</protein>
<feature type="domain" description="EAL" evidence="4">
    <location>
        <begin position="777"/>
        <end position="1031"/>
    </location>
</feature>
<dbReference type="InterPro" id="IPR035919">
    <property type="entry name" value="EAL_sf"/>
</dbReference>
<dbReference type="Proteomes" id="UP000275461">
    <property type="component" value="Unassembled WGS sequence"/>
</dbReference>
<dbReference type="CDD" id="cd01949">
    <property type="entry name" value="GGDEF"/>
    <property type="match status" value="1"/>
</dbReference>
<dbReference type="PROSITE" id="PS50887">
    <property type="entry name" value="GGDEF"/>
    <property type="match status" value="1"/>
</dbReference>
<dbReference type="InterPro" id="IPR052155">
    <property type="entry name" value="Biofilm_reg_signaling"/>
</dbReference>
<dbReference type="Pfam" id="PF13426">
    <property type="entry name" value="PAS_9"/>
    <property type="match status" value="2"/>
</dbReference>
<evidence type="ECO:0000259" key="4">
    <source>
        <dbReference type="PROSITE" id="PS50883"/>
    </source>
</evidence>
<dbReference type="CDD" id="cd00130">
    <property type="entry name" value="PAS"/>
    <property type="match status" value="2"/>
</dbReference>
<dbReference type="Gene3D" id="3.30.450.20">
    <property type="entry name" value="PAS domain"/>
    <property type="match status" value="2"/>
</dbReference>
<dbReference type="NCBIfam" id="TIGR00254">
    <property type="entry name" value="GGDEF"/>
    <property type="match status" value="1"/>
</dbReference>
<gene>
    <name evidence="6" type="ORF">DFR31_2411</name>
</gene>
<dbReference type="SMART" id="SM00052">
    <property type="entry name" value="EAL"/>
    <property type="match status" value="1"/>
</dbReference>
<dbReference type="InterPro" id="IPR001633">
    <property type="entry name" value="EAL_dom"/>
</dbReference>
<evidence type="ECO:0000313" key="7">
    <source>
        <dbReference type="Proteomes" id="UP000275461"/>
    </source>
</evidence>
<sequence length="1031" mass="116134">MRINRRLLWLAALTAWGLVLAFLHGNWQDKVAMHHERHEVALNTAYQAAVNSFELAAQAYFDEAVSRPGVLSLVRAAREAESDEERALIRGRLYRALWPTYDRLREGELRQLHFHSAEGESFLRFFSPEYYGDDLLASRPLVSAVHESRQAAAAFETGRSLSGFRYVFPLHDNGEFLGSVEFSIPFRYVRELMGRLDESQQFQLILRRDAVEGKVPAGFLSLYETSCLHPDYVIEDTGLRLPDSPPPPTEEVRAISDALSGSEAVLAAMDAGERKVLPVDLEGETWAANLLPIRDPSGAVVAYVLGYSPDPFARVFQRDFLTAAGAATLLLAALLALMLRLLRSRERLRAERAYQQAITDTMAEGLYAQDRQGRLSFINPVGRQLLGYTDQPPLGQVAHDLFHRHAGNGQVPASCCPIQQRVEKGRHYEGEALFARRDGSLFPVEVASRPLYQEGRLAGSVTVFRDITERKRAEERLQLAASVFTSANEGIIITDAQARILMVNEAFTRLTGYRQEEVEGRDPGVLSSGRHDRAFYQKLWQALEEDGYWHGEIWNRRKNGELYLQLITISAVWDQDGRLLHYVGLFSDITEMKEHQQKLEFLAHYDPLTELPNRVLLLDRLRQAMKLARREGRRVCVAYVDLDDFKVINDRHGHPVGDRMLLQLARRLADLRREGDTVARLGGDEFALVFLNLEGESECRGMAGEVLRALARPVEFDDLRLVTTASIGITLYPQGDDGVDADQLLRQADQAMYQAKLEGKNRQHVFDAAGDRQLRDQHETLERLAQALERDEFVLFYQPKVNLRTREVVGAEALIRWQHPERGLLAPGAFLDDMLNQPMEAELSRWVMAEAAAQVAAWQAQGWRVPVSVNVPALHLQQADFVEQVGELLARHPELPRNSLEVEILESSALDNLGHVSEVIEGCAALGVDFSLDDFGTGYSSLSYLKRIPVRTVKIDRAFVRDMLDDEDDLALLEGIVGLAQVFQRQLIAEGMETEAQGERLQQLGCEVVQGYGIARPMPAADFADWLASWR</sequence>
<dbReference type="SMART" id="SM00091">
    <property type="entry name" value="PAS"/>
    <property type="match status" value="2"/>
</dbReference>
<dbReference type="SUPFAM" id="SSF55785">
    <property type="entry name" value="PYP-like sensor domain (PAS domain)"/>
    <property type="match status" value="2"/>
</dbReference>
<evidence type="ECO:0000259" key="3">
    <source>
        <dbReference type="PROSITE" id="PS50113"/>
    </source>
</evidence>
<dbReference type="InterPro" id="IPR043128">
    <property type="entry name" value="Rev_trsase/Diguanyl_cyclase"/>
</dbReference>
<dbReference type="InterPro" id="IPR029150">
    <property type="entry name" value="dCache_3"/>
</dbReference>
<dbReference type="Gene3D" id="3.30.70.270">
    <property type="match status" value="1"/>
</dbReference>
<evidence type="ECO:0000256" key="1">
    <source>
        <dbReference type="ARBA" id="ARBA00001946"/>
    </source>
</evidence>
<reference evidence="6 7" key="1">
    <citation type="submission" date="2018-10" db="EMBL/GenBank/DDBJ databases">
        <title>Genomic Encyclopedia of Type Strains, Phase IV (KMG-IV): sequencing the most valuable type-strain genomes for metagenomic binning, comparative biology and taxonomic classification.</title>
        <authorList>
            <person name="Goeker M."/>
        </authorList>
    </citation>
    <scope>NUCLEOTIDE SEQUENCE [LARGE SCALE GENOMIC DNA]</scope>
    <source>
        <strain evidence="6 7">DSM 12769</strain>
    </source>
</reference>
<feature type="domain" description="PAS" evidence="2">
    <location>
        <begin position="473"/>
        <end position="521"/>
    </location>
</feature>
<feature type="domain" description="PAC" evidence="3">
    <location>
        <begin position="428"/>
        <end position="479"/>
    </location>
</feature>
<feature type="domain" description="PAS" evidence="2">
    <location>
        <begin position="350"/>
        <end position="403"/>
    </location>
</feature>
<dbReference type="PROSITE" id="PS50883">
    <property type="entry name" value="EAL"/>
    <property type="match status" value="1"/>
</dbReference>
<dbReference type="CDD" id="cd01948">
    <property type="entry name" value="EAL"/>
    <property type="match status" value="1"/>
</dbReference>
<dbReference type="OrthoDB" id="8553030at2"/>
<dbReference type="SMART" id="SM00086">
    <property type="entry name" value="PAC"/>
    <property type="match status" value="2"/>
</dbReference>
<dbReference type="NCBIfam" id="TIGR00229">
    <property type="entry name" value="sensory_box"/>
    <property type="match status" value="2"/>
</dbReference>
<dbReference type="AlphaFoldDB" id="A0A498BSZ9"/>
<evidence type="ECO:0000313" key="6">
    <source>
        <dbReference type="EMBL" id="RLK47093.1"/>
    </source>
</evidence>
<feature type="domain" description="PAC" evidence="3">
    <location>
        <begin position="549"/>
        <end position="601"/>
    </location>
</feature>
<dbReference type="Pfam" id="PF00990">
    <property type="entry name" value="GGDEF"/>
    <property type="match status" value="1"/>
</dbReference>
<dbReference type="InterPro" id="IPR035965">
    <property type="entry name" value="PAS-like_dom_sf"/>
</dbReference>
<dbReference type="PANTHER" id="PTHR44757">
    <property type="entry name" value="DIGUANYLATE CYCLASE DGCP"/>
    <property type="match status" value="1"/>
</dbReference>
<dbReference type="PROSITE" id="PS50113">
    <property type="entry name" value="PAC"/>
    <property type="match status" value="2"/>
</dbReference>
<dbReference type="SUPFAM" id="SSF55073">
    <property type="entry name" value="Nucleotide cyclase"/>
    <property type="match status" value="1"/>
</dbReference>
<dbReference type="InterPro" id="IPR000700">
    <property type="entry name" value="PAS-assoc_C"/>
</dbReference>
<dbReference type="Pfam" id="PF00563">
    <property type="entry name" value="EAL"/>
    <property type="match status" value="1"/>
</dbReference>
<evidence type="ECO:0000259" key="5">
    <source>
        <dbReference type="PROSITE" id="PS50887"/>
    </source>
</evidence>
<dbReference type="FunFam" id="3.30.70.270:FF:000001">
    <property type="entry name" value="Diguanylate cyclase domain protein"/>
    <property type="match status" value="1"/>
</dbReference>
<feature type="domain" description="GGDEF" evidence="5">
    <location>
        <begin position="633"/>
        <end position="768"/>
    </location>
</feature>
<dbReference type="SMART" id="SM00267">
    <property type="entry name" value="GGDEF"/>
    <property type="match status" value="1"/>
</dbReference>
<comment type="caution">
    <text evidence="6">The sequence shown here is derived from an EMBL/GenBank/DDBJ whole genome shotgun (WGS) entry which is preliminary data.</text>
</comment>
<dbReference type="RefSeq" id="WP_121442924.1">
    <property type="nucleotide sequence ID" value="NZ_RCDA01000004.1"/>
</dbReference>
<dbReference type="InterPro" id="IPR000014">
    <property type="entry name" value="PAS"/>
</dbReference>
<dbReference type="Pfam" id="PF14827">
    <property type="entry name" value="dCache_3"/>
    <property type="match status" value="1"/>
</dbReference>
<dbReference type="InterPro" id="IPR029787">
    <property type="entry name" value="Nucleotide_cyclase"/>
</dbReference>
<dbReference type="Gene3D" id="3.20.20.450">
    <property type="entry name" value="EAL domain"/>
    <property type="match status" value="1"/>
</dbReference>
<proteinExistence type="predicted"/>
<dbReference type="EMBL" id="RCDA01000004">
    <property type="protein sequence ID" value="RLK47093.1"/>
    <property type="molecule type" value="Genomic_DNA"/>
</dbReference>
<dbReference type="PANTHER" id="PTHR44757:SF2">
    <property type="entry name" value="BIOFILM ARCHITECTURE MAINTENANCE PROTEIN MBAA"/>
    <property type="match status" value="1"/>
</dbReference>
<name>A0A498BSZ9_9GAMM</name>
<comment type="cofactor">
    <cofactor evidence="1">
        <name>Mg(2+)</name>
        <dbReference type="ChEBI" id="CHEBI:18420"/>
    </cofactor>
</comment>
<keyword evidence="7" id="KW-1185">Reference proteome</keyword>
<accession>A0A498BSZ9</accession>
<dbReference type="InterPro" id="IPR001610">
    <property type="entry name" value="PAC"/>
</dbReference>
<dbReference type="SUPFAM" id="SSF141868">
    <property type="entry name" value="EAL domain-like"/>
    <property type="match status" value="1"/>
</dbReference>
<evidence type="ECO:0000259" key="2">
    <source>
        <dbReference type="PROSITE" id="PS50112"/>
    </source>
</evidence>